<sequence length="131" mass="14118">MACYYFAVGVLMAAPPLSGLSFRPIAPLLEMGTPSSPDFGLRIIVHPVEPSLICAPRSLRVFMRRARVRVVGGGNIHSAISAKPLRGLDSFDGCGPSGRRPYKKRHLFVGAHGTVTPEPPECTVLLEDSHL</sequence>
<comment type="caution">
    <text evidence="1">The sequence shown here is derived from an EMBL/GenBank/DDBJ whole genome shotgun (WGS) entry which is preliminary data.</text>
</comment>
<dbReference type="AlphaFoldDB" id="A0AAP0PFT3"/>
<accession>A0AAP0PFT3</accession>
<dbReference type="Proteomes" id="UP001420932">
    <property type="component" value="Unassembled WGS sequence"/>
</dbReference>
<keyword evidence="2" id="KW-1185">Reference proteome</keyword>
<gene>
    <name evidence="1" type="ORF">Syun_011802</name>
</gene>
<organism evidence="1 2">
    <name type="scientific">Stephania yunnanensis</name>
    <dbReference type="NCBI Taxonomy" id="152371"/>
    <lineage>
        <taxon>Eukaryota</taxon>
        <taxon>Viridiplantae</taxon>
        <taxon>Streptophyta</taxon>
        <taxon>Embryophyta</taxon>
        <taxon>Tracheophyta</taxon>
        <taxon>Spermatophyta</taxon>
        <taxon>Magnoliopsida</taxon>
        <taxon>Ranunculales</taxon>
        <taxon>Menispermaceae</taxon>
        <taxon>Menispermoideae</taxon>
        <taxon>Cissampelideae</taxon>
        <taxon>Stephania</taxon>
    </lineage>
</organism>
<proteinExistence type="predicted"/>
<evidence type="ECO:0000313" key="1">
    <source>
        <dbReference type="EMBL" id="KAK9142402.1"/>
    </source>
</evidence>
<reference evidence="1 2" key="1">
    <citation type="submission" date="2024-01" db="EMBL/GenBank/DDBJ databases">
        <title>Genome assemblies of Stephania.</title>
        <authorList>
            <person name="Yang L."/>
        </authorList>
    </citation>
    <scope>NUCLEOTIDE SEQUENCE [LARGE SCALE GENOMIC DNA]</scope>
    <source>
        <strain evidence="1">YNDBR</strain>
        <tissue evidence="1">Leaf</tissue>
    </source>
</reference>
<evidence type="ECO:0000313" key="2">
    <source>
        <dbReference type="Proteomes" id="UP001420932"/>
    </source>
</evidence>
<dbReference type="EMBL" id="JBBNAF010000005">
    <property type="protein sequence ID" value="KAK9142402.1"/>
    <property type="molecule type" value="Genomic_DNA"/>
</dbReference>
<name>A0AAP0PFT3_9MAGN</name>
<protein>
    <submittedName>
        <fullName evidence="1">Uncharacterized protein</fullName>
    </submittedName>
</protein>